<evidence type="ECO:0000256" key="5">
    <source>
        <dbReference type="ARBA" id="ARBA00022679"/>
    </source>
</evidence>
<dbReference type="SUPFAM" id="SSF52540">
    <property type="entry name" value="P-loop containing nucleoside triphosphate hydrolases"/>
    <property type="match status" value="1"/>
</dbReference>
<proteinExistence type="inferred from homology"/>
<organism evidence="12 13">
    <name type="scientific">Paenibacillus darwinianus</name>
    <dbReference type="NCBI Taxonomy" id="1380763"/>
    <lineage>
        <taxon>Bacteria</taxon>
        <taxon>Bacillati</taxon>
        <taxon>Bacillota</taxon>
        <taxon>Bacilli</taxon>
        <taxon>Bacillales</taxon>
        <taxon>Paenibacillaceae</taxon>
        <taxon>Paenibacillus</taxon>
    </lineage>
</organism>
<comment type="cofactor">
    <cofactor evidence="11">
        <name>Mg(2+)</name>
        <dbReference type="ChEBI" id="CHEBI:18420"/>
    </cofactor>
    <text evidence="11">Binds 1 Mg(2+) ion per subunit.</text>
</comment>
<keyword evidence="5 11" id="KW-0808">Transferase</keyword>
<dbReference type="PANTHER" id="PTHR21087:SF16">
    <property type="entry name" value="SHIKIMATE KINASE 1, CHLOROPLASTIC"/>
    <property type="match status" value="1"/>
</dbReference>
<dbReference type="AlphaFoldDB" id="A0A9W5W8M3"/>
<dbReference type="GO" id="GO:0009423">
    <property type="term" value="P:chorismate biosynthetic process"/>
    <property type="evidence" value="ECO:0007669"/>
    <property type="project" value="UniProtKB-UniRule"/>
</dbReference>
<protein>
    <recommendedName>
        <fullName evidence="3 11">Shikimate kinase</fullName>
        <shortName evidence="11">SK</shortName>
        <ecNumber evidence="3 11">2.7.1.71</ecNumber>
    </recommendedName>
</protein>
<evidence type="ECO:0000256" key="11">
    <source>
        <dbReference type="HAMAP-Rule" id="MF_00109"/>
    </source>
</evidence>
<comment type="subunit">
    <text evidence="11">Monomer.</text>
</comment>
<evidence type="ECO:0000256" key="4">
    <source>
        <dbReference type="ARBA" id="ARBA00022605"/>
    </source>
</evidence>
<evidence type="ECO:0000256" key="6">
    <source>
        <dbReference type="ARBA" id="ARBA00022741"/>
    </source>
</evidence>
<evidence type="ECO:0000256" key="1">
    <source>
        <dbReference type="ARBA" id="ARBA00004842"/>
    </source>
</evidence>
<evidence type="ECO:0000256" key="10">
    <source>
        <dbReference type="ARBA" id="ARBA00048567"/>
    </source>
</evidence>
<feature type="binding site" evidence="11">
    <location>
        <begin position="21"/>
        <end position="26"/>
    </location>
    <ligand>
        <name>ATP</name>
        <dbReference type="ChEBI" id="CHEBI:30616"/>
    </ligand>
</feature>
<dbReference type="InterPro" id="IPR000623">
    <property type="entry name" value="Shikimate_kinase/TSH1"/>
</dbReference>
<comment type="caution">
    <text evidence="11">Lacks conserved residue(s) required for the propagation of feature annotation.</text>
</comment>
<feature type="binding site" evidence="11">
    <location>
        <position position="90"/>
    </location>
    <ligand>
        <name>substrate</name>
    </ligand>
</feature>
<keyword evidence="11" id="KW-0460">Magnesium</keyword>
<dbReference type="GO" id="GO:0009073">
    <property type="term" value="P:aromatic amino acid family biosynthetic process"/>
    <property type="evidence" value="ECO:0007669"/>
    <property type="project" value="UniProtKB-KW"/>
</dbReference>
<keyword evidence="13" id="KW-1185">Reference proteome</keyword>
<evidence type="ECO:0000313" key="12">
    <source>
        <dbReference type="EMBL" id="EXX91634.1"/>
    </source>
</evidence>
<dbReference type="PRINTS" id="PR01100">
    <property type="entry name" value="SHIKIMTKNASE"/>
</dbReference>
<accession>A0A9W5W8M3</accession>
<dbReference type="CDD" id="cd00464">
    <property type="entry name" value="SK"/>
    <property type="match status" value="1"/>
</dbReference>
<evidence type="ECO:0000256" key="2">
    <source>
        <dbReference type="ARBA" id="ARBA00006997"/>
    </source>
</evidence>
<feature type="binding site" evidence="11">
    <location>
        <position position="43"/>
    </location>
    <ligand>
        <name>substrate</name>
    </ligand>
</feature>
<comment type="subcellular location">
    <subcellularLocation>
        <location evidence="11">Cytoplasm</location>
    </subcellularLocation>
</comment>
<dbReference type="PANTHER" id="PTHR21087">
    <property type="entry name" value="SHIKIMATE KINASE"/>
    <property type="match status" value="1"/>
</dbReference>
<keyword evidence="11" id="KW-0479">Metal-binding</keyword>
<dbReference type="GO" id="GO:0008652">
    <property type="term" value="P:amino acid biosynthetic process"/>
    <property type="evidence" value="ECO:0007669"/>
    <property type="project" value="UniProtKB-KW"/>
</dbReference>
<dbReference type="GO" id="GO:0004765">
    <property type="term" value="F:shikimate kinase activity"/>
    <property type="evidence" value="ECO:0007669"/>
    <property type="project" value="UniProtKB-UniRule"/>
</dbReference>
<dbReference type="Pfam" id="PF01202">
    <property type="entry name" value="SKI"/>
    <property type="match status" value="1"/>
</dbReference>
<keyword evidence="7 11" id="KW-0418">Kinase</keyword>
<keyword evidence="4 11" id="KW-0028">Amino-acid biosynthesis</keyword>
<keyword evidence="6 11" id="KW-0547">Nucleotide-binding</keyword>
<dbReference type="Gene3D" id="3.40.50.300">
    <property type="entry name" value="P-loop containing nucleotide triphosphate hydrolases"/>
    <property type="match status" value="1"/>
</dbReference>
<comment type="catalytic activity">
    <reaction evidence="10 11">
        <text>shikimate + ATP = 3-phosphoshikimate + ADP + H(+)</text>
        <dbReference type="Rhea" id="RHEA:13121"/>
        <dbReference type="ChEBI" id="CHEBI:15378"/>
        <dbReference type="ChEBI" id="CHEBI:30616"/>
        <dbReference type="ChEBI" id="CHEBI:36208"/>
        <dbReference type="ChEBI" id="CHEBI:145989"/>
        <dbReference type="ChEBI" id="CHEBI:456216"/>
        <dbReference type="EC" id="2.7.1.71"/>
    </reaction>
</comment>
<dbReference type="RefSeq" id="WP_036583504.1">
    <property type="nucleotide sequence ID" value="NZ_KK082193.1"/>
</dbReference>
<feature type="binding site" evidence="11">
    <location>
        <position position="129"/>
    </location>
    <ligand>
        <name>ATP</name>
        <dbReference type="ChEBI" id="CHEBI:30616"/>
    </ligand>
</feature>
<dbReference type="InterPro" id="IPR027417">
    <property type="entry name" value="P-loop_NTPase"/>
</dbReference>
<evidence type="ECO:0000256" key="7">
    <source>
        <dbReference type="ARBA" id="ARBA00022777"/>
    </source>
</evidence>
<evidence type="ECO:0000256" key="3">
    <source>
        <dbReference type="ARBA" id="ARBA00012154"/>
    </source>
</evidence>
<evidence type="ECO:0000256" key="8">
    <source>
        <dbReference type="ARBA" id="ARBA00022840"/>
    </source>
</evidence>
<keyword evidence="9 11" id="KW-0057">Aromatic amino acid biosynthesis</keyword>
<evidence type="ECO:0000313" key="13">
    <source>
        <dbReference type="Proteomes" id="UP000053750"/>
    </source>
</evidence>
<feature type="binding site" evidence="11">
    <location>
        <position position="67"/>
    </location>
    <ligand>
        <name>substrate</name>
    </ligand>
</feature>
<dbReference type="InterPro" id="IPR031322">
    <property type="entry name" value="Shikimate/glucono_kinase"/>
</dbReference>
<comment type="function">
    <text evidence="11">Catalyzes the specific phosphorylation of the 3-hydroxyl group of shikimic acid using ATP as a cosubstrate.</text>
</comment>
<sequence length="193" mass="21999">MSTDQHRSRKEKNIILTGFMGVGKTTIGHHIAQKLNRPFIDADQEIEKLLKMPVTQIFSTLGEQKFREIEKDFIIGLCKTTRRSVVSLGGGAFLQLAIRNVCLSTSYVVFLNLGWNAWKERLHLLMDNRPILQGKSLEEIEVLYHARQAVYACHHWRIDLDGLRPEEAADKIVQTIRQAWESSGPMDGTLTDV</sequence>
<keyword evidence="11" id="KW-0963">Cytoplasm</keyword>
<comment type="pathway">
    <text evidence="1 11">Metabolic intermediate biosynthesis; chorismate biosynthesis; chorismate from D-erythrose 4-phosphate and phosphoenolpyruvate: step 5/7.</text>
</comment>
<evidence type="ECO:0000256" key="9">
    <source>
        <dbReference type="ARBA" id="ARBA00023141"/>
    </source>
</evidence>
<reference evidence="12 13" key="1">
    <citation type="submission" date="2014-02" db="EMBL/GenBank/DDBJ databases">
        <title>Genome sequence of Paenibacillus darwinianus reveals adaptive mechanisms for survival in Antarctic soils.</title>
        <authorList>
            <person name="Dsouza M."/>
            <person name="Taylor M.W."/>
            <person name="Turner S.J."/>
            <person name="Aislabie J."/>
        </authorList>
    </citation>
    <scope>NUCLEOTIDE SEQUENCE [LARGE SCALE GENOMIC DNA]</scope>
    <source>
        <strain evidence="12 13">CE1</strain>
    </source>
</reference>
<dbReference type="GO" id="GO:0000287">
    <property type="term" value="F:magnesium ion binding"/>
    <property type="evidence" value="ECO:0007669"/>
    <property type="project" value="UniProtKB-UniRule"/>
</dbReference>
<dbReference type="InterPro" id="IPR023000">
    <property type="entry name" value="Shikimate_kinase_CS"/>
</dbReference>
<name>A0A9W5W8M3_9BACL</name>
<keyword evidence="8 11" id="KW-0067">ATP-binding</keyword>
<dbReference type="HAMAP" id="MF_00109">
    <property type="entry name" value="Shikimate_kinase"/>
    <property type="match status" value="1"/>
</dbReference>
<gene>
    <name evidence="11" type="primary">aroK</name>
    <name evidence="12" type="ORF">BG53_09885</name>
</gene>
<feature type="binding site" evidence="11">
    <location>
        <position position="147"/>
    </location>
    <ligand>
        <name>substrate</name>
    </ligand>
</feature>
<feature type="binding site" evidence="11">
    <location>
        <position position="25"/>
    </location>
    <ligand>
        <name>Mg(2+)</name>
        <dbReference type="ChEBI" id="CHEBI:18420"/>
    </ligand>
</feature>
<dbReference type="OrthoDB" id="9800332at2"/>
<dbReference type="PROSITE" id="PS01128">
    <property type="entry name" value="SHIKIMATE_KINASE"/>
    <property type="match status" value="1"/>
</dbReference>
<dbReference type="GO" id="GO:0005524">
    <property type="term" value="F:ATP binding"/>
    <property type="evidence" value="ECO:0007669"/>
    <property type="project" value="UniProtKB-UniRule"/>
</dbReference>
<comment type="caution">
    <text evidence="12">The sequence shown here is derived from an EMBL/GenBank/DDBJ whole genome shotgun (WGS) entry which is preliminary data.</text>
</comment>
<dbReference type="EC" id="2.7.1.71" evidence="3 11"/>
<dbReference type="Proteomes" id="UP000053750">
    <property type="component" value="Unassembled WGS sequence"/>
</dbReference>
<dbReference type="EMBL" id="JFHU01000025">
    <property type="protein sequence ID" value="EXX91634.1"/>
    <property type="molecule type" value="Genomic_DNA"/>
</dbReference>
<comment type="similarity">
    <text evidence="2 11">Belongs to the shikimate kinase family.</text>
</comment>
<dbReference type="GO" id="GO:0005829">
    <property type="term" value="C:cytosol"/>
    <property type="evidence" value="ECO:0007669"/>
    <property type="project" value="TreeGrafter"/>
</dbReference>